<dbReference type="Proteomes" id="UP000187203">
    <property type="component" value="Unassembled WGS sequence"/>
</dbReference>
<evidence type="ECO:0000313" key="1">
    <source>
        <dbReference type="EMBL" id="OMO61289.1"/>
    </source>
</evidence>
<protein>
    <submittedName>
        <fullName evidence="1">Uncharacterized protein</fullName>
    </submittedName>
</protein>
<dbReference type="AlphaFoldDB" id="A0A1R3GT99"/>
<name>A0A1R3GT99_9ROSI</name>
<comment type="caution">
    <text evidence="1">The sequence shown here is derived from an EMBL/GenBank/DDBJ whole genome shotgun (WGS) entry which is preliminary data.</text>
</comment>
<dbReference type="EMBL" id="AWUE01021709">
    <property type="protein sequence ID" value="OMO61289.1"/>
    <property type="molecule type" value="Genomic_DNA"/>
</dbReference>
<proteinExistence type="predicted"/>
<organism evidence="1 2">
    <name type="scientific">Corchorus olitorius</name>
    <dbReference type="NCBI Taxonomy" id="93759"/>
    <lineage>
        <taxon>Eukaryota</taxon>
        <taxon>Viridiplantae</taxon>
        <taxon>Streptophyta</taxon>
        <taxon>Embryophyta</taxon>
        <taxon>Tracheophyta</taxon>
        <taxon>Spermatophyta</taxon>
        <taxon>Magnoliopsida</taxon>
        <taxon>eudicotyledons</taxon>
        <taxon>Gunneridae</taxon>
        <taxon>Pentapetalae</taxon>
        <taxon>rosids</taxon>
        <taxon>malvids</taxon>
        <taxon>Malvales</taxon>
        <taxon>Malvaceae</taxon>
        <taxon>Grewioideae</taxon>
        <taxon>Apeibeae</taxon>
        <taxon>Corchorus</taxon>
    </lineage>
</organism>
<evidence type="ECO:0000313" key="2">
    <source>
        <dbReference type="Proteomes" id="UP000187203"/>
    </source>
</evidence>
<gene>
    <name evidence="1" type="ORF">COLO4_33483</name>
</gene>
<keyword evidence="2" id="KW-1185">Reference proteome</keyword>
<accession>A0A1R3GT99</accession>
<reference evidence="2" key="1">
    <citation type="submission" date="2013-09" db="EMBL/GenBank/DDBJ databases">
        <title>Corchorus olitorius genome sequencing.</title>
        <authorList>
            <person name="Alam M."/>
            <person name="Haque M.S."/>
            <person name="Islam M.S."/>
            <person name="Emdad E.M."/>
            <person name="Islam M.M."/>
            <person name="Ahmed B."/>
            <person name="Halim A."/>
            <person name="Hossen Q.M.M."/>
            <person name="Hossain M.Z."/>
            <person name="Ahmed R."/>
            <person name="Khan M.M."/>
            <person name="Islam R."/>
            <person name="Rashid M.M."/>
            <person name="Khan S.A."/>
            <person name="Rahman M.S."/>
            <person name="Alam M."/>
            <person name="Yahiya A.S."/>
            <person name="Khan M.S."/>
            <person name="Azam M.S."/>
            <person name="Haque T."/>
            <person name="Lashkar M.Z.H."/>
            <person name="Akhand A.I."/>
            <person name="Morshed G."/>
            <person name="Roy S."/>
            <person name="Uddin K.S."/>
            <person name="Rabeya T."/>
            <person name="Hossain A.S."/>
            <person name="Chowdhury A."/>
            <person name="Snigdha A.R."/>
            <person name="Mortoza M.S."/>
            <person name="Matin S.A."/>
            <person name="Hoque S.M.E."/>
            <person name="Islam M.K."/>
            <person name="Roy D.K."/>
            <person name="Haider R."/>
            <person name="Moosa M.M."/>
            <person name="Elias S.M."/>
            <person name="Hasan A.M."/>
            <person name="Jahan S."/>
            <person name="Shafiuddin M."/>
            <person name="Mahmood N."/>
            <person name="Shommy N.S."/>
        </authorList>
    </citation>
    <scope>NUCLEOTIDE SEQUENCE [LARGE SCALE GENOMIC DNA]</scope>
    <source>
        <strain evidence="2">cv. O-4</strain>
    </source>
</reference>
<sequence>MVELSYLRTCLYSYYDYNVPAIMRVPCPPSYWDFTLVHDNEAVFGDSASQDRILQ</sequence>